<dbReference type="RefSeq" id="WP_316897319.1">
    <property type="nucleotide sequence ID" value="NZ_CAUDKV010000032.1"/>
</dbReference>
<reference evidence="1 2" key="1">
    <citation type="submission" date="2023-07" db="EMBL/GenBank/DDBJ databases">
        <authorList>
            <person name="Peeters C."/>
        </authorList>
    </citation>
    <scope>NUCLEOTIDE SEQUENCE [LARGE SCALE GENOMIC DNA]</scope>
    <source>
        <strain evidence="1 2">R-77569</strain>
    </source>
</reference>
<name>A0ABN9KJH0_9RALS</name>
<sequence length="128" mass="14906">MPSIRATLDDLLNRPDMPLSTLLDRDFSPNYRQRTNGHWDDLSGFSAHARKLREIVASADIEVLDEWQDHQRYASRHRVHVRKRDGATVVQEVYLFARLDAAGRFDYVEEVSLMLDGRPEDQDIGRVR</sequence>
<evidence type="ECO:0008006" key="3">
    <source>
        <dbReference type="Google" id="ProtNLM"/>
    </source>
</evidence>
<evidence type="ECO:0000313" key="1">
    <source>
        <dbReference type="EMBL" id="CAJ0898367.1"/>
    </source>
</evidence>
<accession>A0ABN9KJH0</accession>
<dbReference type="EMBL" id="CAUDKV010000032">
    <property type="protein sequence ID" value="CAJ0898367.1"/>
    <property type="molecule type" value="Genomic_DNA"/>
</dbReference>
<evidence type="ECO:0000313" key="2">
    <source>
        <dbReference type="Proteomes" id="UP001190452"/>
    </source>
</evidence>
<comment type="caution">
    <text evidence="1">The sequence shown here is derived from an EMBL/GenBank/DDBJ whole genome shotgun (WGS) entry which is preliminary data.</text>
</comment>
<organism evidence="1 2">
    <name type="scientific">Ralstonia mannitolilytica</name>
    <dbReference type="NCBI Taxonomy" id="105219"/>
    <lineage>
        <taxon>Bacteria</taxon>
        <taxon>Pseudomonadati</taxon>
        <taxon>Pseudomonadota</taxon>
        <taxon>Betaproteobacteria</taxon>
        <taxon>Burkholderiales</taxon>
        <taxon>Burkholderiaceae</taxon>
        <taxon>Ralstonia</taxon>
    </lineage>
</organism>
<proteinExistence type="predicted"/>
<gene>
    <name evidence="1" type="ORF">R77569_04803</name>
</gene>
<dbReference type="Proteomes" id="UP001190452">
    <property type="component" value="Unassembled WGS sequence"/>
</dbReference>
<protein>
    <recommendedName>
        <fullName evidence="3">Nuclear transport factor 2 family protein</fullName>
    </recommendedName>
</protein>
<keyword evidence="2" id="KW-1185">Reference proteome</keyword>